<accession>A0ABQ2JBX2</accession>
<keyword evidence="6" id="KW-1185">Reference proteome</keyword>
<dbReference type="SMART" id="SM00267">
    <property type="entry name" value="GGDEF"/>
    <property type="match status" value="1"/>
</dbReference>
<dbReference type="Pfam" id="PF00990">
    <property type="entry name" value="GGDEF"/>
    <property type="match status" value="1"/>
</dbReference>
<dbReference type="SUPFAM" id="SSF141868">
    <property type="entry name" value="EAL domain-like"/>
    <property type="match status" value="1"/>
</dbReference>
<dbReference type="PANTHER" id="PTHR44757">
    <property type="entry name" value="DIGUANYLATE CYCLASE DGCP"/>
    <property type="match status" value="1"/>
</dbReference>
<feature type="domain" description="PAS" evidence="1">
    <location>
        <begin position="169"/>
        <end position="205"/>
    </location>
</feature>
<dbReference type="Pfam" id="PF12860">
    <property type="entry name" value="PAS_7"/>
    <property type="match status" value="1"/>
</dbReference>
<dbReference type="NCBIfam" id="TIGR00254">
    <property type="entry name" value="GGDEF"/>
    <property type="match status" value="1"/>
</dbReference>
<dbReference type="RefSeq" id="WP_188818257.1">
    <property type="nucleotide sequence ID" value="NZ_BMLK01000003.1"/>
</dbReference>
<dbReference type="InterPro" id="IPR000014">
    <property type="entry name" value="PAS"/>
</dbReference>
<dbReference type="CDD" id="cd01949">
    <property type="entry name" value="GGDEF"/>
    <property type="match status" value="1"/>
</dbReference>
<dbReference type="InterPro" id="IPR035919">
    <property type="entry name" value="EAL_sf"/>
</dbReference>
<dbReference type="InterPro" id="IPR029787">
    <property type="entry name" value="Nucleotide_cyclase"/>
</dbReference>
<protein>
    <submittedName>
        <fullName evidence="5">GGDEF domain-containing protein</fullName>
    </submittedName>
</protein>
<dbReference type="Pfam" id="PF00563">
    <property type="entry name" value="EAL"/>
    <property type="match status" value="1"/>
</dbReference>
<feature type="domain" description="PAC" evidence="2">
    <location>
        <begin position="109"/>
        <end position="161"/>
    </location>
</feature>
<evidence type="ECO:0000259" key="1">
    <source>
        <dbReference type="PROSITE" id="PS50112"/>
    </source>
</evidence>
<proteinExistence type="predicted"/>
<feature type="domain" description="EAL" evidence="3">
    <location>
        <begin position="467"/>
        <end position="721"/>
    </location>
</feature>
<dbReference type="CDD" id="cd01948">
    <property type="entry name" value="EAL"/>
    <property type="match status" value="1"/>
</dbReference>
<dbReference type="InterPro" id="IPR043128">
    <property type="entry name" value="Rev_trsase/Diguanyl_cyclase"/>
</dbReference>
<dbReference type="InterPro" id="IPR000160">
    <property type="entry name" value="GGDEF_dom"/>
</dbReference>
<evidence type="ECO:0000313" key="5">
    <source>
        <dbReference type="EMBL" id="GGN42920.1"/>
    </source>
</evidence>
<comment type="caution">
    <text evidence="5">The sequence shown here is derived from an EMBL/GenBank/DDBJ whole genome shotgun (WGS) entry which is preliminary data.</text>
</comment>
<dbReference type="Gene3D" id="3.30.450.20">
    <property type="entry name" value="PAS domain"/>
    <property type="match status" value="2"/>
</dbReference>
<dbReference type="PANTHER" id="PTHR44757:SF2">
    <property type="entry name" value="BIOFILM ARCHITECTURE MAINTENANCE PROTEIN MBAA"/>
    <property type="match status" value="1"/>
</dbReference>
<dbReference type="PROSITE" id="PS50883">
    <property type="entry name" value="EAL"/>
    <property type="match status" value="1"/>
</dbReference>
<dbReference type="SUPFAM" id="SSF55073">
    <property type="entry name" value="Nucleotide cyclase"/>
    <property type="match status" value="1"/>
</dbReference>
<dbReference type="InterPro" id="IPR035965">
    <property type="entry name" value="PAS-like_dom_sf"/>
</dbReference>
<evidence type="ECO:0000259" key="3">
    <source>
        <dbReference type="PROSITE" id="PS50883"/>
    </source>
</evidence>
<dbReference type="SMART" id="SM00091">
    <property type="entry name" value="PAS"/>
    <property type="match status" value="2"/>
</dbReference>
<evidence type="ECO:0000259" key="2">
    <source>
        <dbReference type="PROSITE" id="PS50113"/>
    </source>
</evidence>
<dbReference type="Gene3D" id="3.20.20.450">
    <property type="entry name" value="EAL domain"/>
    <property type="match status" value="1"/>
</dbReference>
<dbReference type="InterPro" id="IPR052155">
    <property type="entry name" value="Biofilm_reg_signaling"/>
</dbReference>
<dbReference type="EMBL" id="BMLK01000003">
    <property type="protein sequence ID" value="GGN42920.1"/>
    <property type="molecule type" value="Genomic_DNA"/>
</dbReference>
<dbReference type="Pfam" id="PF13426">
    <property type="entry name" value="PAS_9"/>
    <property type="match status" value="1"/>
</dbReference>
<name>A0ABQ2JBX2_9SPHN</name>
<dbReference type="InterPro" id="IPR001633">
    <property type="entry name" value="EAL_dom"/>
</dbReference>
<dbReference type="SUPFAM" id="SSF55785">
    <property type="entry name" value="PYP-like sensor domain (PAS domain)"/>
    <property type="match status" value="2"/>
</dbReference>
<evidence type="ECO:0000313" key="6">
    <source>
        <dbReference type="Proteomes" id="UP000605099"/>
    </source>
</evidence>
<dbReference type="SMART" id="SM00052">
    <property type="entry name" value="EAL"/>
    <property type="match status" value="1"/>
</dbReference>
<dbReference type="Gene3D" id="3.30.70.270">
    <property type="match status" value="1"/>
</dbReference>
<feature type="domain" description="GGDEF" evidence="4">
    <location>
        <begin position="325"/>
        <end position="458"/>
    </location>
</feature>
<sequence length="726" mass="80908">MKLEREDEFPGRSCRAPSLQTQDPAVSAALARAGIPELRAYRNALDCAAIVATTDLRGRITDVNPQFCSISEYRREELVGASHRIVNSGYHDAAFFRDLWATIASGHVWRGDIRNRTKSGSYYWVDTTIAPLKTPYGRLLGYVSIRFDITDRKVTEARLLQELERRQTAEELLRDIMEAVPSGIITFDGDGRFQFSNRAFHDLFGRRQTVTGSAETARELLASSQEAEALPSMKDLWPNRRRTDGPLPTRPYVKQLGSDRWVQVHNRRSTSGNFVSVQTDISDLKRAELLIKHQAEKDALTGLCNRLVLVERLEQLNAPRADETMRCALLLIDLDDFKSINDRFGHDGGDDLLCVMGQRLKAAVRRGDTVARLGGDEFAVLLRDVKNSREVATIAQDLLDAIGQPVALGAQRIVTSASIGISMYPRDGRSPKQLMKNADLALYQAKAAGRNCHSIYSRSIRRGRRRRERLKEHLRTAIARGDLQVALQPQTDLRLGTHAGFEALVRWRLEGSEVSASELVSVAEESGLICELGYQVLEKALGVMARMKRDGLAPGHVAFNASSAQLLQPDFPQRLMDMVDRHGLCGNDIEIEVTENVMLDRSADVIAAMLRGLHDRGVSVALDDFGTGYASLTHLKQFPIDRLKIDRSFVQGILDEKDDGIIVRTIISLAHSLGCEVIAEGVEVPAQYRELSNLGCDFIQGYLLAKPMMEEEARGYLAAFNRSWPG</sequence>
<organism evidence="5 6">
    <name type="scientific">Novosphingobium indicum</name>
    <dbReference type="NCBI Taxonomy" id="462949"/>
    <lineage>
        <taxon>Bacteria</taxon>
        <taxon>Pseudomonadati</taxon>
        <taxon>Pseudomonadota</taxon>
        <taxon>Alphaproteobacteria</taxon>
        <taxon>Sphingomonadales</taxon>
        <taxon>Sphingomonadaceae</taxon>
        <taxon>Novosphingobium</taxon>
    </lineage>
</organism>
<dbReference type="NCBIfam" id="TIGR00229">
    <property type="entry name" value="sensory_box"/>
    <property type="match status" value="2"/>
</dbReference>
<reference evidence="6" key="1">
    <citation type="journal article" date="2019" name="Int. J. Syst. Evol. Microbiol.">
        <title>The Global Catalogue of Microorganisms (GCM) 10K type strain sequencing project: providing services to taxonomists for standard genome sequencing and annotation.</title>
        <authorList>
            <consortium name="The Broad Institute Genomics Platform"/>
            <consortium name="The Broad Institute Genome Sequencing Center for Infectious Disease"/>
            <person name="Wu L."/>
            <person name="Ma J."/>
        </authorList>
    </citation>
    <scope>NUCLEOTIDE SEQUENCE [LARGE SCALE GENOMIC DNA]</scope>
    <source>
        <strain evidence="6">CGMCC 1.6784</strain>
    </source>
</reference>
<dbReference type="PROSITE" id="PS50113">
    <property type="entry name" value="PAC"/>
    <property type="match status" value="1"/>
</dbReference>
<gene>
    <name evidence="5" type="ORF">GCM10011349_06550</name>
</gene>
<dbReference type="SMART" id="SM00086">
    <property type="entry name" value="PAC"/>
    <property type="match status" value="1"/>
</dbReference>
<dbReference type="InterPro" id="IPR000700">
    <property type="entry name" value="PAS-assoc_C"/>
</dbReference>
<dbReference type="Proteomes" id="UP000605099">
    <property type="component" value="Unassembled WGS sequence"/>
</dbReference>
<dbReference type="PROSITE" id="PS50112">
    <property type="entry name" value="PAS"/>
    <property type="match status" value="1"/>
</dbReference>
<evidence type="ECO:0000259" key="4">
    <source>
        <dbReference type="PROSITE" id="PS50887"/>
    </source>
</evidence>
<dbReference type="PROSITE" id="PS50887">
    <property type="entry name" value="GGDEF"/>
    <property type="match status" value="1"/>
</dbReference>
<dbReference type="CDD" id="cd00130">
    <property type="entry name" value="PAS"/>
    <property type="match status" value="2"/>
</dbReference>
<dbReference type="InterPro" id="IPR001610">
    <property type="entry name" value="PAC"/>
</dbReference>